<protein>
    <recommendedName>
        <fullName evidence="4">Integral membrane protein</fullName>
    </recommendedName>
</protein>
<sequence length="148" mass="15476">MPLRHVAHGIRASLRNNGQAYGYSVSITIALGLLNVEAKVSGSAPYIYFALGAAVAFSLLELLATTGFRKALEEEPSTVTAMGVSLSLVSVGVSALLAWATASLVGGVAAWPVTSFAVSVVYLLLAGTEFALAERAQRSPPPDDRDRR</sequence>
<keyword evidence="1" id="KW-0472">Membrane</keyword>
<feature type="transmembrane region" description="Helical" evidence="1">
    <location>
        <begin position="108"/>
        <end position="132"/>
    </location>
</feature>
<feature type="transmembrane region" description="Helical" evidence="1">
    <location>
        <begin position="46"/>
        <end position="68"/>
    </location>
</feature>
<feature type="transmembrane region" description="Helical" evidence="1">
    <location>
        <begin position="80"/>
        <end position="102"/>
    </location>
</feature>
<evidence type="ECO:0008006" key="4">
    <source>
        <dbReference type="Google" id="ProtNLM"/>
    </source>
</evidence>
<keyword evidence="1" id="KW-1133">Transmembrane helix</keyword>
<dbReference type="EMBL" id="JBHSKN010000010">
    <property type="protein sequence ID" value="MFC5240350.1"/>
    <property type="molecule type" value="Genomic_DNA"/>
</dbReference>
<name>A0ABW0DS80_9ACTN</name>
<accession>A0ABW0DS80</accession>
<evidence type="ECO:0000313" key="2">
    <source>
        <dbReference type="EMBL" id="MFC5240350.1"/>
    </source>
</evidence>
<reference evidence="3" key="1">
    <citation type="journal article" date="2019" name="Int. J. Syst. Evol. Microbiol.">
        <title>The Global Catalogue of Microorganisms (GCM) 10K type strain sequencing project: providing services to taxonomists for standard genome sequencing and annotation.</title>
        <authorList>
            <consortium name="The Broad Institute Genomics Platform"/>
            <consortium name="The Broad Institute Genome Sequencing Center for Infectious Disease"/>
            <person name="Wu L."/>
            <person name="Ma J."/>
        </authorList>
    </citation>
    <scope>NUCLEOTIDE SEQUENCE [LARGE SCALE GENOMIC DNA]</scope>
    <source>
        <strain evidence="3">CGMCC 4.7131</strain>
    </source>
</reference>
<proteinExistence type="predicted"/>
<evidence type="ECO:0000313" key="3">
    <source>
        <dbReference type="Proteomes" id="UP001596035"/>
    </source>
</evidence>
<keyword evidence="1" id="KW-0812">Transmembrane</keyword>
<dbReference type="RefSeq" id="WP_344565824.1">
    <property type="nucleotide sequence ID" value="NZ_BAAATG010000043.1"/>
</dbReference>
<feature type="transmembrane region" description="Helical" evidence="1">
    <location>
        <begin position="20"/>
        <end position="40"/>
    </location>
</feature>
<comment type="caution">
    <text evidence="2">The sequence shown here is derived from an EMBL/GenBank/DDBJ whole genome shotgun (WGS) entry which is preliminary data.</text>
</comment>
<keyword evidence="3" id="KW-1185">Reference proteome</keyword>
<organism evidence="2 3">
    <name type="scientific">Streptomyces atrovirens</name>
    <dbReference type="NCBI Taxonomy" id="285556"/>
    <lineage>
        <taxon>Bacteria</taxon>
        <taxon>Bacillati</taxon>
        <taxon>Actinomycetota</taxon>
        <taxon>Actinomycetes</taxon>
        <taxon>Kitasatosporales</taxon>
        <taxon>Streptomycetaceae</taxon>
        <taxon>Streptomyces</taxon>
    </lineage>
</organism>
<dbReference type="Proteomes" id="UP001596035">
    <property type="component" value="Unassembled WGS sequence"/>
</dbReference>
<gene>
    <name evidence="2" type="ORF">ACFPWV_10610</name>
</gene>
<evidence type="ECO:0000256" key="1">
    <source>
        <dbReference type="SAM" id="Phobius"/>
    </source>
</evidence>